<feature type="compositionally biased region" description="Gly residues" evidence="1">
    <location>
        <begin position="80"/>
        <end position="104"/>
    </location>
</feature>
<reference evidence="2" key="1">
    <citation type="journal article" date="2020" name="bioRxiv">
        <title>Comparative genomics of Chlamydomonas.</title>
        <authorList>
            <person name="Craig R.J."/>
            <person name="Hasan A.R."/>
            <person name="Ness R.W."/>
            <person name="Keightley P.D."/>
        </authorList>
    </citation>
    <scope>NUCLEOTIDE SEQUENCE</scope>
    <source>
        <strain evidence="2">CCAP 11/173</strain>
    </source>
</reference>
<keyword evidence="3" id="KW-1185">Reference proteome</keyword>
<proteinExistence type="predicted"/>
<evidence type="ECO:0000256" key="1">
    <source>
        <dbReference type="SAM" id="MobiDB-lite"/>
    </source>
</evidence>
<sequence>MAATGGLGGIGGPAPAGALRTTTAGEGPGRPISSSTEGERTFSSEGGPQYGGRQQQQQQQEEGTPPSDMGPFPGTTSAIGGMGGDLEGGRGGKGFGMPGTGGEGPPAATRPGRANADVSAGESSYIA</sequence>
<organism evidence="2 3">
    <name type="scientific">Chlamydomonas schloesseri</name>
    <dbReference type="NCBI Taxonomy" id="2026947"/>
    <lineage>
        <taxon>Eukaryota</taxon>
        <taxon>Viridiplantae</taxon>
        <taxon>Chlorophyta</taxon>
        <taxon>core chlorophytes</taxon>
        <taxon>Chlorophyceae</taxon>
        <taxon>CS clade</taxon>
        <taxon>Chlamydomonadales</taxon>
        <taxon>Chlamydomonadaceae</taxon>
        <taxon>Chlamydomonas</taxon>
    </lineage>
</organism>
<dbReference type="AlphaFoldDB" id="A0A835WFU2"/>
<feature type="compositionally biased region" description="Gly residues" evidence="1">
    <location>
        <begin position="1"/>
        <end position="14"/>
    </location>
</feature>
<protein>
    <submittedName>
        <fullName evidence="2">Uncharacterized protein</fullName>
    </submittedName>
</protein>
<accession>A0A835WFU2</accession>
<evidence type="ECO:0000313" key="2">
    <source>
        <dbReference type="EMBL" id="KAG2446431.1"/>
    </source>
</evidence>
<dbReference type="Proteomes" id="UP000613740">
    <property type="component" value="Unassembled WGS sequence"/>
</dbReference>
<name>A0A835WFU2_9CHLO</name>
<dbReference type="EMBL" id="JAEHOD010000026">
    <property type="protein sequence ID" value="KAG2446431.1"/>
    <property type="molecule type" value="Genomic_DNA"/>
</dbReference>
<feature type="compositionally biased region" description="Low complexity" evidence="1">
    <location>
        <begin position="45"/>
        <end position="63"/>
    </location>
</feature>
<comment type="caution">
    <text evidence="2">The sequence shown here is derived from an EMBL/GenBank/DDBJ whole genome shotgun (WGS) entry which is preliminary data.</text>
</comment>
<feature type="region of interest" description="Disordered" evidence="1">
    <location>
        <begin position="1"/>
        <end position="127"/>
    </location>
</feature>
<gene>
    <name evidence="2" type="ORF">HYH02_008423</name>
</gene>
<evidence type="ECO:0000313" key="3">
    <source>
        <dbReference type="Proteomes" id="UP000613740"/>
    </source>
</evidence>